<evidence type="ECO:0000313" key="2">
    <source>
        <dbReference type="Proteomes" id="UP001427805"/>
    </source>
</evidence>
<comment type="caution">
    <text evidence="1">The sequence shown here is derived from an EMBL/GenBank/DDBJ whole genome shotgun (WGS) entry which is preliminary data.</text>
</comment>
<keyword evidence="2" id="KW-1185">Reference proteome</keyword>
<dbReference type="RefSeq" id="WP_346248161.1">
    <property type="nucleotide sequence ID" value="NZ_JBDIZK010000012.1"/>
</dbReference>
<dbReference type="Proteomes" id="UP001427805">
    <property type="component" value="Unassembled WGS sequence"/>
</dbReference>
<sequence>MSSDLASNPFAILGVSPRDRSERARAAVDAASGALAASRREAAARLGASASRLDAEMAWLPGAPPEIGAQAIAGLGNASALAAIPVQGLARANILIDAIAALPDSDAERLAEWTELLASAAAFDSVDDLLAQINADRALAGVMLVSSRSAVEEALARRRATLIERACAEMTGGPTRVMLKAMRALAERVPAPSDPMLVALFDRYAAGVGDWLAEEAEAAVLLANEIARVARLRPDALTPLTDSFEQLLGRWAEIALPVQRAAGARRAPGDPASIRLAEALTHAIDALQRNAIHAAAAALTNQGMAALAGVPQALSTLRDERSEIDRDMAELAKRDPMLHYSVALGSILSRELRISPDGVYYRDVFTSVYDIEAIRWGRYAYGDSLTPWGVSWTVRGRKTNVNLAGRAICEEIIATMRRAWGPMLMKKVATRLHRGEPIRLGKAVLRDGSIALPIAWSFGETVELGWEEIEMAWDNDRLRLSGRAQANARVRLDPSAFDNIAIIEDLIARAQARRWTRLSDGLI</sequence>
<organism evidence="1 2">
    <name type="scientific">Sphingomonas rustica</name>
    <dbReference type="NCBI Taxonomy" id="3103142"/>
    <lineage>
        <taxon>Bacteria</taxon>
        <taxon>Pseudomonadati</taxon>
        <taxon>Pseudomonadota</taxon>
        <taxon>Alphaproteobacteria</taxon>
        <taxon>Sphingomonadales</taxon>
        <taxon>Sphingomonadaceae</taxon>
        <taxon>Sphingomonas</taxon>
    </lineage>
</organism>
<gene>
    <name evidence="1" type="ORF">TPR58_18250</name>
</gene>
<dbReference type="EMBL" id="JBDIZK010000012">
    <property type="protein sequence ID" value="MEN3749121.1"/>
    <property type="molecule type" value="Genomic_DNA"/>
</dbReference>
<name>A0ABV0BEA3_9SPHN</name>
<proteinExistence type="predicted"/>
<protein>
    <submittedName>
        <fullName evidence="1">Uncharacterized protein</fullName>
    </submittedName>
</protein>
<accession>A0ABV0BEA3</accession>
<evidence type="ECO:0000313" key="1">
    <source>
        <dbReference type="EMBL" id="MEN3749121.1"/>
    </source>
</evidence>
<reference evidence="1 2" key="1">
    <citation type="submission" date="2024-05" db="EMBL/GenBank/DDBJ databases">
        <title>Sphingomonas sp. HF-S3 16S ribosomal RNA gene Genome sequencing and assembly.</title>
        <authorList>
            <person name="Lee H."/>
        </authorList>
    </citation>
    <scope>NUCLEOTIDE SEQUENCE [LARGE SCALE GENOMIC DNA]</scope>
    <source>
        <strain evidence="1 2">HF-S3</strain>
    </source>
</reference>